<feature type="binding site" evidence="7">
    <location>
        <position position="65"/>
    </location>
    <ligand>
        <name>Zn(2+)</name>
        <dbReference type="ChEBI" id="CHEBI:29105"/>
        <label>1</label>
    </ligand>
</feature>
<feature type="binding site" evidence="7">
    <location>
        <position position="122"/>
    </location>
    <ligand>
        <name>Zn(2+)</name>
        <dbReference type="ChEBI" id="CHEBI:29105"/>
        <label>1</label>
    </ligand>
</feature>
<dbReference type="EMBL" id="CP039852">
    <property type="protein sequence ID" value="QCZ93178.1"/>
    <property type="molecule type" value="Genomic_DNA"/>
</dbReference>
<dbReference type="SUPFAM" id="SSF56281">
    <property type="entry name" value="Metallo-hydrolase/oxidoreductase"/>
    <property type="match status" value="1"/>
</dbReference>
<feature type="binding site" evidence="7">
    <location>
        <position position="63"/>
    </location>
    <ligand>
        <name>Zn(2+)</name>
        <dbReference type="ChEBI" id="CHEBI:29105"/>
        <label>1</label>
    </ligand>
</feature>
<dbReference type="EC" id="3.1.2.6" evidence="7"/>
<keyword evidence="6 7" id="KW-0862">Zinc</keyword>
<comment type="catalytic activity">
    <reaction evidence="1 7">
        <text>an S-(2-hydroxyacyl)glutathione + H2O = a 2-hydroxy carboxylate + glutathione + H(+)</text>
        <dbReference type="Rhea" id="RHEA:21864"/>
        <dbReference type="ChEBI" id="CHEBI:15377"/>
        <dbReference type="ChEBI" id="CHEBI:15378"/>
        <dbReference type="ChEBI" id="CHEBI:57925"/>
        <dbReference type="ChEBI" id="CHEBI:58896"/>
        <dbReference type="ChEBI" id="CHEBI:71261"/>
        <dbReference type="EC" id="3.1.2.6"/>
    </reaction>
</comment>
<dbReference type="PANTHER" id="PTHR43705:SF1">
    <property type="entry name" value="HYDROXYACYLGLUTATHIONE HYDROLASE GLOB"/>
    <property type="match status" value="1"/>
</dbReference>
<dbReference type="SMART" id="SM00849">
    <property type="entry name" value="Lactamase_B"/>
    <property type="match status" value="1"/>
</dbReference>
<proteinExistence type="inferred from homology"/>
<dbReference type="Pfam" id="PF00753">
    <property type="entry name" value="Lactamase_B"/>
    <property type="match status" value="1"/>
</dbReference>
<evidence type="ECO:0000256" key="6">
    <source>
        <dbReference type="ARBA" id="ARBA00022833"/>
    </source>
</evidence>
<dbReference type="OrthoDB" id="9802248at2"/>
<evidence type="ECO:0000256" key="5">
    <source>
        <dbReference type="ARBA" id="ARBA00022801"/>
    </source>
</evidence>
<dbReference type="PIRSF" id="PIRSF005457">
    <property type="entry name" value="Glx"/>
    <property type="match status" value="1"/>
</dbReference>
<evidence type="ECO:0000256" key="1">
    <source>
        <dbReference type="ARBA" id="ARBA00001623"/>
    </source>
</evidence>
<feature type="binding site" evidence="7">
    <location>
        <position position="139"/>
    </location>
    <ligand>
        <name>Zn(2+)</name>
        <dbReference type="ChEBI" id="CHEBI:29105"/>
        <label>1</label>
    </ligand>
</feature>
<name>A0A5B7YCA1_9ALTE</name>
<comment type="function">
    <text evidence="7">Thiolesterase that catalyzes the hydrolysis of S-D-lactoyl-glutathione to form glutathione and D-lactic acid.</text>
</comment>
<feature type="binding site" evidence="7">
    <location>
        <position position="68"/>
    </location>
    <ligand>
        <name>Zn(2+)</name>
        <dbReference type="ChEBI" id="CHEBI:29105"/>
        <label>2</label>
    </ligand>
</feature>
<comment type="subunit">
    <text evidence="7">Monomer.</text>
</comment>
<dbReference type="InterPro" id="IPR035680">
    <property type="entry name" value="Clx_II_MBL"/>
</dbReference>
<evidence type="ECO:0000259" key="8">
    <source>
        <dbReference type="SMART" id="SM00849"/>
    </source>
</evidence>
<reference evidence="9 10" key="1">
    <citation type="submission" date="2019-04" db="EMBL/GenBank/DDBJ databases">
        <title>Salinimonas iocasae sp. nov., a halophilic bacterium isolated from the outer tube casing of tubeworms in Okinawa Trough.</title>
        <authorList>
            <person name="Zhang H."/>
            <person name="Wang H."/>
            <person name="Li C."/>
        </authorList>
    </citation>
    <scope>NUCLEOTIDE SEQUENCE [LARGE SCALE GENOMIC DNA]</scope>
    <source>
        <strain evidence="9 10">KX18D6</strain>
    </source>
</reference>
<dbReference type="GO" id="GO:0004416">
    <property type="term" value="F:hydroxyacylglutathione hydrolase activity"/>
    <property type="evidence" value="ECO:0007669"/>
    <property type="project" value="UniProtKB-UniRule"/>
</dbReference>
<feature type="binding site" evidence="7">
    <location>
        <position position="139"/>
    </location>
    <ligand>
        <name>Zn(2+)</name>
        <dbReference type="ChEBI" id="CHEBI:29105"/>
        <label>2</label>
    </ligand>
</feature>
<comment type="pathway">
    <text evidence="2 7">Secondary metabolite metabolism; methylglyoxal degradation; (R)-lactate from methylglyoxal: step 2/2.</text>
</comment>
<evidence type="ECO:0000256" key="4">
    <source>
        <dbReference type="ARBA" id="ARBA00022723"/>
    </source>
</evidence>
<dbReference type="InterPro" id="IPR032282">
    <property type="entry name" value="HAGH_C"/>
</dbReference>
<keyword evidence="5 7" id="KW-0378">Hydrolase</keyword>
<evidence type="ECO:0000313" key="10">
    <source>
        <dbReference type="Proteomes" id="UP000304912"/>
    </source>
</evidence>
<comment type="similarity">
    <text evidence="3 7">Belongs to the metallo-beta-lactamase superfamily. Glyoxalase II family.</text>
</comment>
<keyword evidence="4 7" id="KW-0479">Metal-binding</keyword>
<dbReference type="Proteomes" id="UP000304912">
    <property type="component" value="Chromosome"/>
</dbReference>
<dbReference type="InterPro" id="IPR050110">
    <property type="entry name" value="Glyoxalase_II_hydrolase"/>
</dbReference>
<feature type="binding site" evidence="7">
    <location>
        <position position="177"/>
    </location>
    <ligand>
        <name>Zn(2+)</name>
        <dbReference type="ChEBI" id="CHEBI:29105"/>
        <label>2</label>
    </ligand>
</feature>
<sequence>MSTMNDALPSGLQVSPVEAFSDNYIWCIHDDENVVVVDPGDADPVLDFLKDRELKLSAILITHHHHDHTGGIAKLISTRPDIPVIGPQGGHIRGISKAVREGDDVTLDTFGLTFKVIEVPGHTLDHIAFYGHNVLFCGDTLFNGGCGRLFEGTAQQMLSSLDKFKHLPGDTIVYCAHEYTSANLKFAAAVEPDNDAIREYQSVVKSLREQNEATVPCLLSSQLDINPFMRTQHDAVAQSASRKSDEPLTDEVSVFAAIRQWKDNF</sequence>
<dbReference type="PANTHER" id="PTHR43705">
    <property type="entry name" value="HYDROXYACYLGLUTATHIONE HYDROLASE"/>
    <property type="match status" value="1"/>
</dbReference>
<dbReference type="CDD" id="cd07723">
    <property type="entry name" value="hydroxyacylglutathione_hydrolase_MBL-fold"/>
    <property type="match status" value="1"/>
</dbReference>
<feature type="binding site" evidence="7">
    <location>
        <position position="67"/>
    </location>
    <ligand>
        <name>Zn(2+)</name>
        <dbReference type="ChEBI" id="CHEBI:29105"/>
        <label>2</label>
    </ligand>
</feature>
<dbReference type="GO" id="GO:0046872">
    <property type="term" value="F:metal ion binding"/>
    <property type="evidence" value="ECO:0007669"/>
    <property type="project" value="UniProtKB-KW"/>
</dbReference>
<keyword evidence="10" id="KW-1185">Reference proteome</keyword>
<dbReference type="InterPro" id="IPR036866">
    <property type="entry name" value="RibonucZ/Hydroxyglut_hydro"/>
</dbReference>
<evidence type="ECO:0000256" key="7">
    <source>
        <dbReference type="HAMAP-Rule" id="MF_01374"/>
    </source>
</evidence>
<evidence type="ECO:0000256" key="2">
    <source>
        <dbReference type="ARBA" id="ARBA00004963"/>
    </source>
</evidence>
<evidence type="ECO:0000256" key="3">
    <source>
        <dbReference type="ARBA" id="ARBA00006759"/>
    </source>
</evidence>
<dbReference type="GO" id="GO:0019243">
    <property type="term" value="P:methylglyoxal catabolic process to D-lactate via S-lactoyl-glutathione"/>
    <property type="evidence" value="ECO:0007669"/>
    <property type="project" value="UniProtKB-UniRule"/>
</dbReference>
<dbReference type="AlphaFoldDB" id="A0A5B7YCA1"/>
<organism evidence="9 10">
    <name type="scientific">Salinimonas iocasae</name>
    <dbReference type="NCBI Taxonomy" id="2572577"/>
    <lineage>
        <taxon>Bacteria</taxon>
        <taxon>Pseudomonadati</taxon>
        <taxon>Pseudomonadota</taxon>
        <taxon>Gammaproteobacteria</taxon>
        <taxon>Alteromonadales</taxon>
        <taxon>Alteromonadaceae</taxon>
        <taxon>Alteromonas/Salinimonas group</taxon>
        <taxon>Salinimonas</taxon>
    </lineage>
</organism>
<protein>
    <recommendedName>
        <fullName evidence="7">Hydroxyacylglutathione hydrolase</fullName>
        <ecNumber evidence="7">3.1.2.6</ecNumber>
    </recommendedName>
    <alternativeName>
        <fullName evidence="7">Glyoxalase II</fullName>
        <shortName evidence="7">Glx II</shortName>
    </alternativeName>
</protein>
<dbReference type="InterPro" id="IPR001279">
    <property type="entry name" value="Metallo-B-lactamas"/>
</dbReference>
<feature type="domain" description="Metallo-beta-lactamase" evidence="8">
    <location>
        <begin position="22"/>
        <end position="177"/>
    </location>
</feature>
<dbReference type="InterPro" id="IPR017782">
    <property type="entry name" value="Hydroxyacylglutathione_Hdrlase"/>
</dbReference>
<dbReference type="KEGG" id="salk:FBQ74_06625"/>
<evidence type="ECO:0000313" key="9">
    <source>
        <dbReference type="EMBL" id="QCZ93178.1"/>
    </source>
</evidence>
<dbReference type="Pfam" id="PF16123">
    <property type="entry name" value="HAGH_C"/>
    <property type="match status" value="1"/>
</dbReference>
<dbReference type="Gene3D" id="3.60.15.10">
    <property type="entry name" value="Ribonuclease Z/Hydroxyacylglutathione hydrolase-like"/>
    <property type="match status" value="1"/>
</dbReference>
<comment type="cofactor">
    <cofactor evidence="7">
        <name>Zn(2+)</name>
        <dbReference type="ChEBI" id="CHEBI:29105"/>
    </cofactor>
    <text evidence="7">Binds 2 Zn(2+) ions per subunit.</text>
</comment>
<dbReference type="RefSeq" id="WP_139755925.1">
    <property type="nucleotide sequence ID" value="NZ_CP039852.1"/>
</dbReference>
<dbReference type="UniPathway" id="UPA00619">
    <property type="reaction ID" value="UER00676"/>
</dbReference>
<gene>
    <name evidence="7 9" type="primary">gloB</name>
    <name evidence="9" type="ORF">FBQ74_06625</name>
</gene>
<dbReference type="NCBIfam" id="TIGR03413">
    <property type="entry name" value="GSH_gloB"/>
    <property type="match status" value="1"/>
</dbReference>
<accession>A0A5B7YCA1</accession>
<dbReference type="HAMAP" id="MF_01374">
    <property type="entry name" value="Glyoxalase_2"/>
    <property type="match status" value="1"/>
</dbReference>